<feature type="region of interest" description="Disordered" evidence="1">
    <location>
        <begin position="181"/>
        <end position="455"/>
    </location>
</feature>
<evidence type="ECO:0000313" key="3">
    <source>
        <dbReference type="Proteomes" id="UP000202511"/>
    </source>
</evidence>
<feature type="compositionally biased region" description="Pro residues" evidence="1">
    <location>
        <begin position="438"/>
        <end position="447"/>
    </location>
</feature>
<feature type="compositionally biased region" description="Basic residues" evidence="1">
    <location>
        <begin position="328"/>
        <end position="337"/>
    </location>
</feature>
<feature type="compositionally biased region" description="Polar residues" evidence="1">
    <location>
        <begin position="397"/>
        <end position="406"/>
    </location>
</feature>
<evidence type="ECO:0000256" key="1">
    <source>
        <dbReference type="SAM" id="MobiDB-lite"/>
    </source>
</evidence>
<feature type="compositionally biased region" description="Low complexity" evidence="1">
    <location>
        <begin position="340"/>
        <end position="349"/>
    </location>
</feature>
<feature type="compositionally biased region" description="Polar residues" evidence="1">
    <location>
        <begin position="352"/>
        <end position="361"/>
    </location>
</feature>
<organism evidence="2 3">
    <name type="scientific">Pandoravirus inopinatum</name>
    <dbReference type="NCBI Taxonomy" id="1605721"/>
    <lineage>
        <taxon>Viruses</taxon>
        <taxon>Pandoravirus</taxon>
    </lineage>
</organism>
<proteinExistence type="predicted"/>
<evidence type="ECO:0000313" key="2">
    <source>
        <dbReference type="EMBL" id="AJF98329.1"/>
    </source>
</evidence>
<protein>
    <submittedName>
        <fullName evidence="2">Uncharacterized protein</fullName>
    </submittedName>
</protein>
<dbReference type="GeneID" id="23463246"/>
<reference evidence="2 3" key="1">
    <citation type="journal article" date="2015" name="Parasitol. Res.">
        <title>Viruses in close associations with free-living amoebae.</title>
        <authorList>
            <person name="Scheid P."/>
        </authorList>
    </citation>
    <scope>NUCLEOTIDE SEQUENCE [LARGE SCALE GENOMIC DNA]</scope>
    <source>
        <strain evidence="2">KlaHel</strain>
    </source>
</reference>
<name>A0A0B5J3Z3_9VIRU</name>
<dbReference type="RefSeq" id="YP_009120564.1">
    <property type="nucleotide sequence ID" value="NC_026440.1"/>
</dbReference>
<accession>A0A0B5J3Z3</accession>
<feature type="compositionally biased region" description="Basic residues" evidence="1">
    <location>
        <begin position="411"/>
        <end position="422"/>
    </location>
</feature>
<feature type="compositionally biased region" description="Low complexity" evidence="1">
    <location>
        <begin position="182"/>
        <end position="203"/>
    </location>
</feature>
<feature type="compositionally biased region" description="Low complexity" evidence="1">
    <location>
        <begin position="293"/>
        <end position="324"/>
    </location>
</feature>
<sequence>MNDRATRATAVRGEGRARIVDARQRRASSAHMAMGPSQPSPYGAVGPTTATTTTTISATAAAAIAAALLWRRTAGPVYSIRSPAMPSTARRMSRAYGDAPGDPRYYGDARAPSGPNGVVAGISSNVRSTAAGATIRRDHTVYTAPPRDCGPGGVVSHMPPSANYGAGTTAGATYDPGDGYYGTAPPLAQQQQQAYGAARTYAAEPPPPPPPMQNGANNTANGWYAPNGGGGGGGNNNANNTNAYGVAQVQPQPTYGGPPMQPPQTQQPQQPSYGQAAPLAQQGQPYAQPPPSSTQQGQQQQQPQQAYGQGRRQMANNNNSSNRNRPMDRRRRSKRPRPMPSRNRPMARPQRMDNSNNSKATVSWARRPMRAPPATAIVHNNNRPTVSLAPPPILPSNKCNSPSTVPNSRRSAQRNSRRRRQRMASNSQRPMPKHSRRPPSPMAPWPSPSRLSVPWHHRPSALWRSSPLEPSPPRP</sequence>
<dbReference type="KEGG" id="vg:23463246"/>
<dbReference type="EMBL" id="KP136319">
    <property type="protein sequence ID" value="AJF98329.1"/>
    <property type="molecule type" value="Genomic_DNA"/>
</dbReference>
<dbReference type="Proteomes" id="UP000202511">
    <property type="component" value="Segment"/>
</dbReference>
<feature type="compositionally biased region" description="Low complexity" evidence="1">
    <location>
        <begin position="236"/>
        <end position="286"/>
    </location>
</feature>